<dbReference type="OrthoDB" id="2374625at2"/>
<comment type="caution">
    <text evidence="1">The sequence shown here is derived from an EMBL/GenBank/DDBJ whole genome shotgun (WGS) entry which is preliminary data.</text>
</comment>
<evidence type="ECO:0000313" key="1">
    <source>
        <dbReference type="EMBL" id="RKQ16597.1"/>
    </source>
</evidence>
<dbReference type="Proteomes" id="UP000281813">
    <property type="component" value="Unassembled WGS sequence"/>
</dbReference>
<evidence type="ECO:0000313" key="2">
    <source>
        <dbReference type="Proteomes" id="UP000281813"/>
    </source>
</evidence>
<dbReference type="Gene3D" id="3.30.530.20">
    <property type="match status" value="1"/>
</dbReference>
<reference evidence="1 2" key="1">
    <citation type="journal article" date="2015" name="Antonie Van Leeuwenhoek">
        <title>Oceanobacillus bengalensis sp. nov., a bacterium isolated from seawater of the Bay of Bengal.</title>
        <authorList>
            <person name="Yongchang O."/>
            <person name="Xiang W."/>
            <person name="Wang G."/>
        </authorList>
    </citation>
    <scope>NUCLEOTIDE SEQUENCE [LARGE SCALE GENOMIC DNA]</scope>
    <source>
        <strain evidence="1 2">MCCC 1K00260</strain>
    </source>
</reference>
<keyword evidence="2" id="KW-1185">Reference proteome</keyword>
<accession>A0A494Z281</accession>
<dbReference type="SUPFAM" id="SSF55961">
    <property type="entry name" value="Bet v1-like"/>
    <property type="match status" value="1"/>
</dbReference>
<gene>
    <name evidence="1" type="ORF">D8M05_06890</name>
</gene>
<dbReference type="EMBL" id="RBZO01000008">
    <property type="protein sequence ID" value="RKQ16597.1"/>
    <property type="molecule type" value="Genomic_DNA"/>
</dbReference>
<protein>
    <submittedName>
        <fullName evidence="1">SRPBCC family protein</fullName>
    </submittedName>
</protein>
<dbReference type="AlphaFoldDB" id="A0A494Z281"/>
<dbReference type="CDD" id="cd07812">
    <property type="entry name" value="SRPBCC"/>
    <property type="match status" value="1"/>
</dbReference>
<dbReference type="InterPro" id="IPR019587">
    <property type="entry name" value="Polyketide_cyclase/dehydratase"/>
</dbReference>
<dbReference type="InterPro" id="IPR023393">
    <property type="entry name" value="START-like_dom_sf"/>
</dbReference>
<name>A0A494Z281_9BACI</name>
<sequence length="153" mass="17080">MAKGTHAIEIDMPIHKIWDFVSDINNWAPLVPGYTEHTIINDRKSVWKINGDLGVLQRTVHVNVHITEWNEPSNVSFELSSSGKTCVGSGYFKAESLSQTKTKMTGFLDVKIQGMMKPVVNPVLKTIVPKVGKDFTEKIANKIIEKETVRATS</sequence>
<dbReference type="RefSeq" id="WP_121130002.1">
    <property type="nucleotide sequence ID" value="NZ_JBHUFK010000003.1"/>
</dbReference>
<proteinExistence type="predicted"/>
<organism evidence="1 2">
    <name type="scientific">Oceanobacillus bengalensis</name>
    <dbReference type="NCBI Taxonomy" id="1435466"/>
    <lineage>
        <taxon>Bacteria</taxon>
        <taxon>Bacillati</taxon>
        <taxon>Bacillota</taxon>
        <taxon>Bacilli</taxon>
        <taxon>Bacillales</taxon>
        <taxon>Bacillaceae</taxon>
        <taxon>Oceanobacillus</taxon>
    </lineage>
</organism>
<dbReference type="Pfam" id="PF10604">
    <property type="entry name" value="Polyketide_cyc2"/>
    <property type="match status" value="1"/>
</dbReference>